<organism evidence="1">
    <name type="scientific">marine sediment metagenome</name>
    <dbReference type="NCBI Taxonomy" id="412755"/>
    <lineage>
        <taxon>unclassified sequences</taxon>
        <taxon>metagenomes</taxon>
        <taxon>ecological metagenomes</taxon>
    </lineage>
</organism>
<dbReference type="PROSITE" id="PS51167">
    <property type="entry name" value="CHORISMATE_MUT_1"/>
    <property type="match status" value="1"/>
</dbReference>
<evidence type="ECO:0000313" key="1">
    <source>
        <dbReference type="EMBL" id="GAF70060.1"/>
    </source>
</evidence>
<dbReference type="GO" id="GO:0004106">
    <property type="term" value="F:chorismate mutase activity"/>
    <property type="evidence" value="ECO:0007669"/>
    <property type="project" value="TreeGrafter"/>
</dbReference>
<reference evidence="1" key="1">
    <citation type="journal article" date="2014" name="Front. Microbiol.">
        <title>High frequency of phylogenetically diverse reductive dehalogenase-homologous genes in deep subseafloor sedimentary metagenomes.</title>
        <authorList>
            <person name="Kawai M."/>
            <person name="Futagami T."/>
            <person name="Toyoda A."/>
            <person name="Takaki Y."/>
            <person name="Nishi S."/>
            <person name="Hori S."/>
            <person name="Arai W."/>
            <person name="Tsubouchi T."/>
            <person name="Morono Y."/>
            <person name="Uchiyama I."/>
            <person name="Ito T."/>
            <person name="Fujiyama A."/>
            <person name="Inagaki F."/>
            <person name="Takami H."/>
        </authorList>
    </citation>
    <scope>NUCLEOTIDE SEQUENCE</scope>
    <source>
        <strain evidence="1">Expedition CK06-06</strain>
    </source>
</reference>
<dbReference type="InterPro" id="IPR035959">
    <property type="entry name" value="RutC-like_sf"/>
</dbReference>
<gene>
    <name evidence="1" type="ORF">S01H1_12723</name>
</gene>
<comment type="caution">
    <text evidence="1">The sequence shown here is derived from an EMBL/GenBank/DDBJ whole genome shotgun (WGS) entry which is preliminary data.</text>
</comment>
<dbReference type="PANTHER" id="PTHR21164">
    <property type="entry name" value="CHORISMATE MUTASE"/>
    <property type="match status" value="1"/>
</dbReference>
<dbReference type="PANTHER" id="PTHR21164:SF0">
    <property type="entry name" value="CHORISMATE MUTASE AROH"/>
    <property type="match status" value="1"/>
</dbReference>
<dbReference type="InterPro" id="IPR008243">
    <property type="entry name" value="Chorismate_mutase_AroH"/>
</dbReference>
<dbReference type="GO" id="GO:0046417">
    <property type="term" value="P:chorismate metabolic process"/>
    <property type="evidence" value="ECO:0007669"/>
    <property type="project" value="TreeGrafter"/>
</dbReference>
<sequence length="126" mass="13911">MKCRGIRGAITVEANTREHVLAATKELLQEMVSANGVGDDDIACIIFTTTTDIDAEFPAVAARGLGFTQTALMCWHEMNVPGSLPMCLRILILFNTEKHAHEVVHVYLKGAQGLRTPKMEERGEMR</sequence>
<dbReference type="PIRSF" id="PIRSF005965">
    <property type="entry name" value="Chor_mut_AroH"/>
    <property type="match status" value="1"/>
</dbReference>
<accession>X0T1Z8</accession>
<name>X0T1Z8_9ZZZZ</name>
<dbReference type="SUPFAM" id="SSF55298">
    <property type="entry name" value="YjgF-like"/>
    <property type="match status" value="1"/>
</dbReference>
<dbReference type="Pfam" id="PF07736">
    <property type="entry name" value="CM_1"/>
    <property type="match status" value="1"/>
</dbReference>
<protein>
    <recommendedName>
        <fullName evidence="2">Chorismate mutase</fullName>
    </recommendedName>
</protein>
<proteinExistence type="predicted"/>
<evidence type="ECO:0008006" key="2">
    <source>
        <dbReference type="Google" id="ProtNLM"/>
    </source>
</evidence>
<dbReference type="AlphaFoldDB" id="X0T1Z8"/>
<dbReference type="CDD" id="cd02185">
    <property type="entry name" value="AroH"/>
    <property type="match status" value="1"/>
</dbReference>
<dbReference type="EMBL" id="BARS01006544">
    <property type="protein sequence ID" value="GAF70060.1"/>
    <property type="molecule type" value="Genomic_DNA"/>
</dbReference>
<dbReference type="Gene3D" id="3.30.1330.40">
    <property type="entry name" value="RutC-like"/>
    <property type="match status" value="1"/>
</dbReference>
<dbReference type="NCBIfam" id="TIGR01796">
    <property type="entry name" value="CM_mono_aroH"/>
    <property type="match status" value="1"/>
</dbReference>